<dbReference type="PRINTS" id="PR00081">
    <property type="entry name" value="GDHRDH"/>
</dbReference>
<accession>A0A0H2ZXX8</accession>
<dbReference type="PANTHER" id="PTHR43976:SF16">
    <property type="entry name" value="SHORT-CHAIN DEHYDROGENASE_REDUCTASE FAMILY PROTEIN"/>
    <property type="match status" value="1"/>
</dbReference>
<dbReference type="InterPro" id="IPR051911">
    <property type="entry name" value="SDR_oxidoreductase"/>
</dbReference>
<dbReference type="EMBL" id="CP000479">
    <property type="protein sequence ID" value="ABK66629.1"/>
    <property type="molecule type" value="Genomic_DNA"/>
</dbReference>
<dbReference type="CDD" id="cd05374">
    <property type="entry name" value="17beta-HSD-like_SDR_c"/>
    <property type="match status" value="1"/>
</dbReference>
<dbReference type="SUPFAM" id="SSF51735">
    <property type="entry name" value="NAD(P)-binding Rossmann-fold domains"/>
    <property type="match status" value="1"/>
</dbReference>
<dbReference type="InterPro" id="IPR036291">
    <property type="entry name" value="NAD(P)-bd_dom_sf"/>
</dbReference>
<gene>
    <name evidence="5" type="ordered locus">MAV_4982</name>
</gene>
<dbReference type="SMART" id="SM00822">
    <property type="entry name" value="PKS_KR"/>
    <property type="match status" value="1"/>
</dbReference>
<keyword evidence="2" id="KW-0560">Oxidoreductase</keyword>
<evidence type="ECO:0000313" key="6">
    <source>
        <dbReference type="Proteomes" id="UP000001574"/>
    </source>
</evidence>
<evidence type="ECO:0000256" key="1">
    <source>
        <dbReference type="ARBA" id="ARBA00006484"/>
    </source>
</evidence>
<dbReference type="Gene3D" id="3.40.50.720">
    <property type="entry name" value="NAD(P)-binding Rossmann-like Domain"/>
    <property type="match status" value="1"/>
</dbReference>
<comment type="similarity">
    <text evidence="1 3">Belongs to the short-chain dehydrogenases/reductases (SDR) family.</text>
</comment>
<dbReference type="NCBIfam" id="NF006114">
    <property type="entry name" value="PRK08263.1"/>
    <property type="match status" value="1"/>
</dbReference>
<evidence type="ECO:0000256" key="3">
    <source>
        <dbReference type="RuleBase" id="RU000363"/>
    </source>
</evidence>
<sequence length="288" mass="30343">MPKTWFITGSSRGLGRALTTAVLDHGDHVVATARRPAQLDELVDRYGPRIRACELDVTDRAAARRAIAAAVTAFGRIDVVVNNAGYANSAPVEEVSDDDFRAQVETNFFGVVNVTKAALPVLHRQRAGHIVQISSVGGRVGGSPGIAAYQASKFAVAGFSEALAAEVAPLGIKVTIAEPGALRTEWAGSSMAVATVSPDYESTVGAMNRRRAGFNRNAPGDPARAAHAIIEVVIADDPPLRLLLGSDALSAALAKSHQQIAEANRWAELSKSIDYPPVATPHRAARSR</sequence>
<name>A0A0H2ZXX8_MYCA1</name>
<dbReference type="RefSeq" id="WP_011726368.1">
    <property type="nucleotide sequence ID" value="NC_008595.1"/>
</dbReference>
<evidence type="ECO:0000259" key="4">
    <source>
        <dbReference type="SMART" id="SM00822"/>
    </source>
</evidence>
<dbReference type="KEGG" id="mav:MAV_4982"/>
<evidence type="ECO:0000256" key="2">
    <source>
        <dbReference type="ARBA" id="ARBA00023002"/>
    </source>
</evidence>
<dbReference type="PRINTS" id="PR00080">
    <property type="entry name" value="SDRFAMILY"/>
</dbReference>
<dbReference type="Proteomes" id="UP000001574">
    <property type="component" value="Chromosome"/>
</dbReference>
<dbReference type="InterPro" id="IPR057326">
    <property type="entry name" value="KR_dom"/>
</dbReference>
<dbReference type="HOGENOM" id="CLU_010194_2_9_11"/>
<dbReference type="NCBIfam" id="NF004824">
    <property type="entry name" value="PRK06180.1"/>
    <property type="match status" value="1"/>
</dbReference>
<dbReference type="AlphaFoldDB" id="A0A0H2ZXX8"/>
<organism evidence="5 6">
    <name type="scientific">Mycobacterium avium (strain 104)</name>
    <dbReference type="NCBI Taxonomy" id="243243"/>
    <lineage>
        <taxon>Bacteria</taxon>
        <taxon>Bacillati</taxon>
        <taxon>Actinomycetota</taxon>
        <taxon>Actinomycetes</taxon>
        <taxon>Mycobacteriales</taxon>
        <taxon>Mycobacteriaceae</taxon>
        <taxon>Mycobacterium</taxon>
        <taxon>Mycobacterium avium complex (MAC)</taxon>
    </lineage>
</organism>
<reference evidence="5 6" key="1">
    <citation type="submission" date="2006-10" db="EMBL/GenBank/DDBJ databases">
        <authorList>
            <person name="Fleischmann R.D."/>
            <person name="Dodson R.J."/>
            <person name="Haft D.H."/>
            <person name="Merkel J.S."/>
            <person name="Nelson W.C."/>
            <person name="Fraser C.M."/>
        </authorList>
    </citation>
    <scope>NUCLEOTIDE SEQUENCE [LARGE SCALE GENOMIC DNA]</scope>
    <source>
        <strain evidence="5 6">104</strain>
    </source>
</reference>
<dbReference type="GeneID" id="75272510"/>
<evidence type="ECO:0000313" key="5">
    <source>
        <dbReference type="EMBL" id="ABK66629.1"/>
    </source>
</evidence>
<feature type="domain" description="Ketoreductase" evidence="4">
    <location>
        <begin position="3"/>
        <end position="189"/>
    </location>
</feature>
<dbReference type="GO" id="GO:0016491">
    <property type="term" value="F:oxidoreductase activity"/>
    <property type="evidence" value="ECO:0007669"/>
    <property type="project" value="UniProtKB-KW"/>
</dbReference>
<proteinExistence type="inferred from homology"/>
<dbReference type="Pfam" id="PF00106">
    <property type="entry name" value="adh_short"/>
    <property type="match status" value="1"/>
</dbReference>
<protein>
    <submittedName>
        <fullName evidence="5">Short-chain dehydrogenase/reductase SDR</fullName>
    </submittedName>
</protein>
<dbReference type="PANTHER" id="PTHR43976">
    <property type="entry name" value="SHORT CHAIN DEHYDROGENASE"/>
    <property type="match status" value="1"/>
</dbReference>
<dbReference type="InterPro" id="IPR002347">
    <property type="entry name" value="SDR_fam"/>
</dbReference>